<evidence type="ECO:0000259" key="5">
    <source>
        <dbReference type="PROSITE" id="PS51635"/>
    </source>
</evidence>
<reference evidence="6" key="1">
    <citation type="journal article" date="2021" name="Open Biol.">
        <title>Shared evolutionary footprints suggest mitochondrial oxidative damage underlies multiple complex I losses in fungi.</title>
        <authorList>
            <person name="Schikora-Tamarit M.A."/>
            <person name="Marcet-Houben M."/>
            <person name="Nosek J."/>
            <person name="Gabaldon T."/>
        </authorList>
    </citation>
    <scope>NUCLEOTIDE SEQUENCE</scope>
    <source>
        <strain evidence="6">CBS6075</strain>
    </source>
</reference>
<dbReference type="InterPro" id="IPR016035">
    <property type="entry name" value="Acyl_Trfase/lysoPLipase"/>
</dbReference>
<dbReference type="EMBL" id="JAEUBE010000375">
    <property type="protein sequence ID" value="KAH3663313.1"/>
    <property type="molecule type" value="Genomic_DNA"/>
</dbReference>
<dbReference type="Pfam" id="PF01734">
    <property type="entry name" value="Patatin"/>
    <property type="match status" value="1"/>
</dbReference>
<evidence type="ECO:0000256" key="1">
    <source>
        <dbReference type="ARBA" id="ARBA00022801"/>
    </source>
</evidence>
<proteinExistence type="predicted"/>
<evidence type="ECO:0000256" key="4">
    <source>
        <dbReference type="PROSITE-ProRule" id="PRU01161"/>
    </source>
</evidence>
<dbReference type="GO" id="GO:0006641">
    <property type="term" value="P:triglyceride metabolic process"/>
    <property type="evidence" value="ECO:0007669"/>
    <property type="project" value="UniProtKB-ARBA"/>
</dbReference>
<gene>
    <name evidence="6" type="ORF">OGAPHI_005303</name>
</gene>
<dbReference type="GO" id="GO:0016042">
    <property type="term" value="P:lipid catabolic process"/>
    <property type="evidence" value="ECO:0007669"/>
    <property type="project" value="UniProtKB-KW"/>
</dbReference>
<dbReference type="Gene3D" id="3.40.1090.10">
    <property type="entry name" value="Cytosolic phospholipase A2 catalytic domain"/>
    <property type="match status" value="1"/>
</dbReference>
<keyword evidence="2" id="KW-0442">Lipid degradation</keyword>
<keyword evidence="7" id="KW-1185">Reference proteome</keyword>
<comment type="caution">
    <text evidence="6">The sequence shown here is derived from an EMBL/GenBank/DDBJ whole genome shotgun (WGS) entry which is preliminary data.</text>
</comment>
<feature type="domain" description="PNPLA" evidence="5">
    <location>
        <begin position="170"/>
        <end position="342"/>
    </location>
</feature>
<comment type="caution">
    <text evidence="4">Lacks conserved residue(s) required for the propagation of feature annotation.</text>
</comment>
<keyword evidence="1" id="KW-0378">Hydrolase</keyword>
<dbReference type="Pfam" id="PF11815">
    <property type="entry name" value="DUF3336"/>
    <property type="match status" value="1"/>
</dbReference>
<feature type="short sequence motif" description="GXSXG" evidence="4">
    <location>
        <begin position="201"/>
        <end position="205"/>
    </location>
</feature>
<evidence type="ECO:0000256" key="3">
    <source>
        <dbReference type="ARBA" id="ARBA00023098"/>
    </source>
</evidence>
<sequence length="612" mass="70723">MYFVTEVVFFWIKRLIKLLRESPIRTLKRSLDSCTNFHEWEMITSEIDRLNGYDVWRQNFISKKYDYRLINERLHDLRLARINEDLLKVMGTLRSGVLRNFGGISNKQLYNKSYIGTKVLIEDYIEEVLKCFQFIDEWQLKDNTLELNHFNQMKLDFFHDTRQTLGVTALILQGGSLFGLCHLGVIKALYSKNLLPRIIAGSSIGALVGALICCLDDNEIEDNLNNLVNLLPQEEADENGTSVIASVVRKGYSQDMLLFIKYVESKVGDLTFEEAYLKTNRILNILIHPTESCAPSLLNYISTPNVTILSAIYCSIGNSVQEDDVQLKFKNSENQIETLQFLKRHCEYISPHYASSISTKSFTPISPYTRLTELFNVNHFVVALARPYLAPLIGNDLKHSPTSWQLTNHIKNLISLELRHRMETLEKFGLLMGFFRWLAVDEKTPRFENSEITIVPELRTLIRDFSRIFDVNKYKENIPYWIQVGERSVWPLYPLLDTRCAIEFALDDYYNLHRSSSPVTSTARPVFNGRKDISRFDLCTSFVRKDVWMVAKSSGISEYSSNDSSLELIRKRLHFAFSFCNCNNKVSTLVSDRNSRNSGFSRNTFGFPFLAN</sequence>
<name>A0A9P8P0I5_9ASCO</name>
<organism evidence="6 7">
    <name type="scientific">Ogataea philodendri</name>
    <dbReference type="NCBI Taxonomy" id="1378263"/>
    <lineage>
        <taxon>Eukaryota</taxon>
        <taxon>Fungi</taxon>
        <taxon>Dikarya</taxon>
        <taxon>Ascomycota</taxon>
        <taxon>Saccharomycotina</taxon>
        <taxon>Pichiomycetes</taxon>
        <taxon>Pichiales</taxon>
        <taxon>Pichiaceae</taxon>
        <taxon>Ogataea</taxon>
    </lineage>
</organism>
<dbReference type="Proteomes" id="UP000769157">
    <property type="component" value="Unassembled WGS sequence"/>
</dbReference>
<dbReference type="OrthoDB" id="10049244at2759"/>
<evidence type="ECO:0000313" key="6">
    <source>
        <dbReference type="EMBL" id="KAH3663313.1"/>
    </source>
</evidence>
<protein>
    <recommendedName>
        <fullName evidence="5">PNPLA domain-containing protein</fullName>
    </recommendedName>
</protein>
<evidence type="ECO:0000256" key="2">
    <source>
        <dbReference type="ARBA" id="ARBA00022963"/>
    </source>
</evidence>
<dbReference type="GeneID" id="70237267"/>
<evidence type="ECO:0000313" key="7">
    <source>
        <dbReference type="Proteomes" id="UP000769157"/>
    </source>
</evidence>
<dbReference type="InterPro" id="IPR050301">
    <property type="entry name" value="NTE"/>
</dbReference>
<dbReference type="InterPro" id="IPR021771">
    <property type="entry name" value="Triacylglycerol_lipase_N"/>
</dbReference>
<dbReference type="AlphaFoldDB" id="A0A9P8P0I5"/>
<accession>A0A9P8P0I5</accession>
<dbReference type="PANTHER" id="PTHR14226">
    <property type="entry name" value="NEUROPATHY TARGET ESTERASE/SWISS CHEESE D.MELANOGASTER"/>
    <property type="match status" value="1"/>
</dbReference>
<keyword evidence="3" id="KW-0443">Lipid metabolism</keyword>
<reference evidence="6" key="2">
    <citation type="submission" date="2021-01" db="EMBL/GenBank/DDBJ databases">
        <authorList>
            <person name="Schikora-Tamarit M.A."/>
        </authorList>
    </citation>
    <scope>NUCLEOTIDE SEQUENCE</scope>
    <source>
        <strain evidence="6">CBS6075</strain>
    </source>
</reference>
<dbReference type="PANTHER" id="PTHR14226:SF44">
    <property type="entry name" value="TRIACYLGLYCEROL LIPASE 3"/>
    <property type="match status" value="1"/>
</dbReference>
<dbReference type="InterPro" id="IPR002641">
    <property type="entry name" value="PNPLA_dom"/>
</dbReference>
<dbReference type="RefSeq" id="XP_046059736.1">
    <property type="nucleotide sequence ID" value="XM_046206473.1"/>
</dbReference>
<dbReference type="SUPFAM" id="SSF52151">
    <property type="entry name" value="FabD/lysophospholipase-like"/>
    <property type="match status" value="1"/>
</dbReference>
<dbReference type="GO" id="GO:0004806">
    <property type="term" value="F:triacylglycerol lipase activity"/>
    <property type="evidence" value="ECO:0007669"/>
    <property type="project" value="InterPro"/>
</dbReference>
<dbReference type="PROSITE" id="PS51635">
    <property type="entry name" value="PNPLA"/>
    <property type="match status" value="1"/>
</dbReference>